<feature type="transmembrane region" description="Helical" evidence="1">
    <location>
        <begin position="264"/>
        <end position="282"/>
    </location>
</feature>
<keyword evidence="1" id="KW-1133">Transmembrane helix</keyword>
<feature type="transmembrane region" description="Helical" evidence="1">
    <location>
        <begin position="71"/>
        <end position="89"/>
    </location>
</feature>
<keyword evidence="1" id="KW-0812">Transmembrane</keyword>
<feature type="transmembrane region" description="Helical" evidence="1">
    <location>
        <begin position="294"/>
        <end position="313"/>
    </location>
</feature>
<dbReference type="Pfam" id="PF07786">
    <property type="entry name" value="HGSNAT_cat"/>
    <property type="match status" value="1"/>
</dbReference>
<feature type="transmembrane region" description="Helical" evidence="1">
    <location>
        <begin position="95"/>
        <end position="113"/>
    </location>
</feature>
<feature type="transmembrane region" description="Helical" evidence="1">
    <location>
        <begin position="170"/>
        <end position="187"/>
    </location>
</feature>
<gene>
    <name evidence="4" type="ORF">GCM10025872_22190</name>
</gene>
<feature type="transmembrane region" description="Helical" evidence="1">
    <location>
        <begin position="199"/>
        <end position="222"/>
    </location>
</feature>
<evidence type="ECO:0000313" key="5">
    <source>
        <dbReference type="Proteomes" id="UP001321421"/>
    </source>
</evidence>
<name>A0ABN6YRK8_9MICO</name>
<keyword evidence="5" id="KW-1185">Reference proteome</keyword>
<feature type="domain" description="Heparan-alpha-glucosaminide N-acetyltransferase catalytic" evidence="3">
    <location>
        <begin position="7"/>
        <end position="139"/>
    </location>
</feature>
<dbReference type="EMBL" id="AP027735">
    <property type="protein sequence ID" value="BDZ58562.1"/>
    <property type="molecule type" value="Genomic_DNA"/>
</dbReference>
<dbReference type="Pfam" id="PF04235">
    <property type="entry name" value="DUF418"/>
    <property type="match status" value="1"/>
</dbReference>
<feature type="transmembrane region" description="Helical" evidence="1">
    <location>
        <begin position="234"/>
        <end position="252"/>
    </location>
</feature>
<evidence type="ECO:0008006" key="6">
    <source>
        <dbReference type="Google" id="ProtNLM"/>
    </source>
</evidence>
<proteinExistence type="predicted"/>
<evidence type="ECO:0000313" key="4">
    <source>
        <dbReference type="EMBL" id="BDZ58562.1"/>
    </source>
</evidence>
<feature type="transmembrane region" description="Helical" evidence="1">
    <location>
        <begin position="118"/>
        <end position="135"/>
    </location>
</feature>
<dbReference type="Proteomes" id="UP001321421">
    <property type="component" value="Chromosome"/>
</dbReference>
<protein>
    <recommendedName>
        <fullName evidence="6">DUF418 domain-containing protein</fullName>
    </recommendedName>
</protein>
<evidence type="ECO:0000259" key="3">
    <source>
        <dbReference type="Pfam" id="PF07786"/>
    </source>
</evidence>
<reference evidence="5" key="1">
    <citation type="journal article" date="2019" name="Int. J. Syst. Evol. Microbiol.">
        <title>The Global Catalogue of Microorganisms (GCM) 10K type strain sequencing project: providing services to taxonomists for standard genome sequencing and annotation.</title>
        <authorList>
            <consortium name="The Broad Institute Genomics Platform"/>
            <consortium name="The Broad Institute Genome Sequencing Center for Infectious Disease"/>
            <person name="Wu L."/>
            <person name="Ma J."/>
        </authorList>
    </citation>
    <scope>NUCLEOTIDE SEQUENCE [LARGE SCALE GENOMIC DNA]</scope>
    <source>
        <strain evidence="5">NBRC 110608</strain>
    </source>
</reference>
<dbReference type="InterPro" id="IPR012429">
    <property type="entry name" value="HGSNAT_cat"/>
</dbReference>
<evidence type="ECO:0000259" key="2">
    <source>
        <dbReference type="Pfam" id="PF04235"/>
    </source>
</evidence>
<sequence>MDQRVGRAVGIDLARAGAVVSMYVAHVAPSTGPLGLLEVSEYLTAALFATLVGVGAQLSADRRGDAPWWQVHAVAVARGLALVLVGIMLEQWDAQVVIILIYLGVLTLVMSVLTRLPSWALGALAVVLLLAGPTVRDLTREVWVQRLVSGQDEIGTPVSRALEIFGAGDAYRLVTLLVWGCLGALLVRRWVREDREPSTAELAGTAAVGLGVAGVVLVVARSSVRPYSGEVPEVLLDAALATAVIALALLVGRRVWPGQETTAQLGRMTLSLYVLQVGWLALVARTKPGEPDDSWLTLALLTLVSFLVAAVWPRIVRSGPFARGPFEGFIDLAARKIRPPA</sequence>
<keyword evidence="1" id="KW-0472">Membrane</keyword>
<feature type="domain" description="DUF418" evidence="2">
    <location>
        <begin position="202"/>
        <end position="321"/>
    </location>
</feature>
<feature type="transmembrane region" description="Helical" evidence="1">
    <location>
        <begin position="42"/>
        <end position="59"/>
    </location>
</feature>
<organism evidence="4 5">
    <name type="scientific">Barrientosiimonas endolithica</name>
    <dbReference type="NCBI Taxonomy" id="1535208"/>
    <lineage>
        <taxon>Bacteria</taxon>
        <taxon>Bacillati</taxon>
        <taxon>Actinomycetota</taxon>
        <taxon>Actinomycetes</taxon>
        <taxon>Micrococcales</taxon>
        <taxon>Dermacoccaceae</taxon>
        <taxon>Barrientosiimonas</taxon>
    </lineage>
</organism>
<evidence type="ECO:0000256" key="1">
    <source>
        <dbReference type="SAM" id="Phobius"/>
    </source>
</evidence>
<dbReference type="InterPro" id="IPR007349">
    <property type="entry name" value="DUF418"/>
</dbReference>
<accession>A0ABN6YRK8</accession>